<sequence length="161" mass="17030">MTIARASGIAAPEALGQSVGARPGGGRPGEDGPMDSATDDVSQAIAGELLLMDPDVRASRERAGRLLDPEFVEVGGSGRRWTYESMLAELAGLAGSGEDGPRYAPSRISGVLLAPGLVHLTFETMIGERRTRHSSIWRKGDGAGGWRMYYHQATRVPPGVD</sequence>
<organism evidence="3 4">
    <name type="scientific">Streptomyces lannensis</name>
    <dbReference type="NCBI Taxonomy" id="766498"/>
    <lineage>
        <taxon>Bacteria</taxon>
        <taxon>Bacillati</taxon>
        <taxon>Actinomycetota</taxon>
        <taxon>Actinomycetes</taxon>
        <taxon>Kitasatosporales</taxon>
        <taxon>Streptomycetaceae</taxon>
        <taxon>Streptomyces</taxon>
    </lineage>
</organism>
<dbReference type="EMBL" id="BAAAZA010000017">
    <property type="protein sequence ID" value="GAA3881140.1"/>
    <property type="molecule type" value="Genomic_DNA"/>
</dbReference>
<dbReference type="Gene3D" id="3.10.450.50">
    <property type="match status" value="1"/>
</dbReference>
<evidence type="ECO:0000256" key="1">
    <source>
        <dbReference type="SAM" id="MobiDB-lite"/>
    </source>
</evidence>
<dbReference type="Pfam" id="PF14534">
    <property type="entry name" value="DUF4440"/>
    <property type="match status" value="1"/>
</dbReference>
<proteinExistence type="predicted"/>
<evidence type="ECO:0000313" key="4">
    <source>
        <dbReference type="Proteomes" id="UP001501563"/>
    </source>
</evidence>
<accession>A0ABP7KKQ1</accession>
<keyword evidence="4" id="KW-1185">Reference proteome</keyword>
<name>A0ABP7KKQ1_9ACTN</name>
<evidence type="ECO:0000313" key="3">
    <source>
        <dbReference type="EMBL" id="GAA3881140.1"/>
    </source>
</evidence>
<dbReference type="InterPro" id="IPR032710">
    <property type="entry name" value="NTF2-like_dom_sf"/>
</dbReference>
<protein>
    <recommendedName>
        <fullName evidence="2">DUF4440 domain-containing protein</fullName>
    </recommendedName>
</protein>
<reference evidence="4" key="1">
    <citation type="journal article" date="2019" name="Int. J. Syst. Evol. Microbiol.">
        <title>The Global Catalogue of Microorganisms (GCM) 10K type strain sequencing project: providing services to taxonomists for standard genome sequencing and annotation.</title>
        <authorList>
            <consortium name="The Broad Institute Genomics Platform"/>
            <consortium name="The Broad Institute Genome Sequencing Center for Infectious Disease"/>
            <person name="Wu L."/>
            <person name="Ma J."/>
        </authorList>
    </citation>
    <scope>NUCLEOTIDE SEQUENCE [LARGE SCALE GENOMIC DNA]</scope>
    <source>
        <strain evidence="4">JCM 16578</strain>
    </source>
</reference>
<dbReference type="InterPro" id="IPR027843">
    <property type="entry name" value="DUF4440"/>
</dbReference>
<evidence type="ECO:0000259" key="2">
    <source>
        <dbReference type="Pfam" id="PF14534"/>
    </source>
</evidence>
<feature type="domain" description="DUF4440" evidence="2">
    <location>
        <begin position="51"/>
        <end position="148"/>
    </location>
</feature>
<comment type="caution">
    <text evidence="3">The sequence shown here is derived from an EMBL/GenBank/DDBJ whole genome shotgun (WGS) entry which is preliminary data.</text>
</comment>
<feature type="region of interest" description="Disordered" evidence="1">
    <location>
        <begin position="1"/>
        <end position="38"/>
    </location>
</feature>
<dbReference type="SUPFAM" id="SSF54427">
    <property type="entry name" value="NTF2-like"/>
    <property type="match status" value="1"/>
</dbReference>
<dbReference type="Proteomes" id="UP001501563">
    <property type="component" value="Unassembled WGS sequence"/>
</dbReference>
<gene>
    <name evidence="3" type="ORF">GCM10022207_54960</name>
</gene>